<dbReference type="AlphaFoldDB" id="A0A834X949"/>
<dbReference type="Proteomes" id="UP000634136">
    <property type="component" value="Unassembled WGS sequence"/>
</dbReference>
<comment type="caution">
    <text evidence="1">The sequence shown here is derived from an EMBL/GenBank/DDBJ whole genome shotgun (WGS) entry which is preliminary data.</text>
</comment>
<organism evidence="1 2">
    <name type="scientific">Senna tora</name>
    <dbReference type="NCBI Taxonomy" id="362788"/>
    <lineage>
        <taxon>Eukaryota</taxon>
        <taxon>Viridiplantae</taxon>
        <taxon>Streptophyta</taxon>
        <taxon>Embryophyta</taxon>
        <taxon>Tracheophyta</taxon>
        <taxon>Spermatophyta</taxon>
        <taxon>Magnoliopsida</taxon>
        <taxon>eudicotyledons</taxon>
        <taxon>Gunneridae</taxon>
        <taxon>Pentapetalae</taxon>
        <taxon>rosids</taxon>
        <taxon>fabids</taxon>
        <taxon>Fabales</taxon>
        <taxon>Fabaceae</taxon>
        <taxon>Caesalpinioideae</taxon>
        <taxon>Cassia clade</taxon>
        <taxon>Senna</taxon>
    </lineage>
</organism>
<evidence type="ECO:0000313" key="2">
    <source>
        <dbReference type="Proteomes" id="UP000634136"/>
    </source>
</evidence>
<reference evidence="1" key="1">
    <citation type="submission" date="2020-09" db="EMBL/GenBank/DDBJ databases">
        <title>Genome-Enabled Discovery of Anthraquinone Biosynthesis in Senna tora.</title>
        <authorList>
            <person name="Kang S.-H."/>
            <person name="Pandey R.P."/>
            <person name="Lee C.-M."/>
            <person name="Sim J.-S."/>
            <person name="Jeong J.-T."/>
            <person name="Choi B.-S."/>
            <person name="Jung M."/>
            <person name="Ginzburg D."/>
            <person name="Zhao K."/>
            <person name="Won S.Y."/>
            <person name="Oh T.-J."/>
            <person name="Yu Y."/>
            <person name="Kim N.-H."/>
            <person name="Lee O.R."/>
            <person name="Lee T.-H."/>
            <person name="Bashyal P."/>
            <person name="Kim T.-S."/>
            <person name="Lee W.-H."/>
            <person name="Kawkins C."/>
            <person name="Kim C.-K."/>
            <person name="Kim J.S."/>
            <person name="Ahn B.O."/>
            <person name="Rhee S.Y."/>
            <person name="Sohng J.K."/>
        </authorList>
    </citation>
    <scope>NUCLEOTIDE SEQUENCE</scope>
    <source>
        <tissue evidence="1">Leaf</tissue>
    </source>
</reference>
<dbReference type="EMBL" id="JAAIUW010000002">
    <property type="protein sequence ID" value="KAF7841388.1"/>
    <property type="molecule type" value="Genomic_DNA"/>
</dbReference>
<protein>
    <submittedName>
        <fullName evidence="1">Uncharacterized protein</fullName>
    </submittedName>
</protein>
<gene>
    <name evidence="1" type="ORF">G2W53_003686</name>
</gene>
<keyword evidence="2" id="KW-1185">Reference proteome</keyword>
<sequence>MREGETLRSEKMLRTKRVVAGDGWWPAVVFQ</sequence>
<name>A0A834X949_9FABA</name>
<proteinExistence type="predicted"/>
<evidence type="ECO:0000313" key="1">
    <source>
        <dbReference type="EMBL" id="KAF7841388.1"/>
    </source>
</evidence>
<accession>A0A834X949</accession>